<evidence type="ECO:0000313" key="3">
    <source>
        <dbReference type="Proteomes" id="UP000317977"/>
    </source>
</evidence>
<dbReference type="OrthoDB" id="232381at2"/>
<dbReference type="GO" id="GO:0016757">
    <property type="term" value="F:glycosyltransferase activity"/>
    <property type="evidence" value="ECO:0007669"/>
    <property type="project" value="UniProtKB-ARBA"/>
</dbReference>
<dbReference type="AlphaFoldDB" id="A0A5C6EGF8"/>
<protein>
    <submittedName>
        <fullName evidence="2">Glycosyl transferases group 1</fullName>
    </submittedName>
</protein>
<dbReference type="SUPFAM" id="SSF53756">
    <property type="entry name" value="UDP-Glycosyltransferase/glycogen phosphorylase"/>
    <property type="match status" value="1"/>
</dbReference>
<dbReference type="RefSeq" id="WP_146537504.1">
    <property type="nucleotide sequence ID" value="NZ_SJPX01000006.1"/>
</dbReference>
<reference evidence="2 3" key="1">
    <citation type="submission" date="2019-02" db="EMBL/GenBank/DDBJ databases">
        <title>Deep-cultivation of Planctomycetes and their phenomic and genomic characterization uncovers novel biology.</title>
        <authorList>
            <person name="Wiegand S."/>
            <person name="Jogler M."/>
            <person name="Boedeker C."/>
            <person name="Pinto D."/>
            <person name="Vollmers J."/>
            <person name="Rivas-Marin E."/>
            <person name="Kohn T."/>
            <person name="Peeters S.H."/>
            <person name="Heuer A."/>
            <person name="Rast P."/>
            <person name="Oberbeckmann S."/>
            <person name="Bunk B."/>
            <person name="Jeske O."/>
            <person name="Meyerdierks A."/>
            <person name="Storesund J.E."/>
            <person name="Kallscheuer N."/>
            <person name="Luecker S."/>
            <person name="Lage O.M."/>
            <person name="Pohl T."/>
            <person name="Merkel B.J."/>
            <person name="Hornburger P."/>
            <person name="Mueller R.-W."/>
            <person name="Bruemmer F."/>
            <person name="Labrenz M."/>
            <person name="Spormann A.M."/>
            <person name="Op Den Camp H."/>
            <person name="Overmann J."/>
            <person name="Amann R."/>
            <person name="Jetten M.S.M."/>
            <person name="Mascher T."/>
            <person name="Medema M.H."/>
            <person name="Devos D.P."/>
            <person name="Kaster A.-K."/>
            <person name="Ovreas L."/>
            <person name="Rohde M."/>
            <person name="Galperin M.Y."/>
            <person name="Jogler C."/>
        </authorList>
    </citation>
    <scope>NUCLEOTIDE SEQUENCE [LARGE SCALE GENOMIC DNA]</scope>
    <source>
        <strain evidence="2 3">Poly59</strain>
    </source>
</reference>
<evidence type="ECO:0000313" key="2">
    <source>
        <dbReference type="EMBL" id="TWU47117.1"/>
    </source>
</evidence>
<evidence type="ECO:0000259" key="1">
    <source>
        <dbReference type="Pfam" id="PF13579"/>
    </source>
</evidence>
<gene>
    <name evidence="2" type="ORF">Poly59_60910</name>
</gene>
<dbReference type="InterPro" id="IPR028098">
    <property type="entry name" value="Glyco_trans_4-like_N"/>
</dbReference>
<accession>A0A5C6EGF8</accession>
<dbReference type="Pfam" id="PF13692">
    <property type="entry name" value="Glyco_trans_1_4"/>
    <property type="match status" value="1"/>
</dbReference>
<feature type="domain" description="Glycosyltransferase subfamily 4-like N-terminal" evidence="1">
    <location>
        <begin position="25"/>
        <end position="180"/>
    </location>
</feature>
<dbReference type="Pfam" id="PF13579">
    <property type="entry name" value="Glyco_trans_4_4"/>
    <property type="match status" value="1"/>
</dbReference>
<keyword evidence="2" id="KW-0808">Transferase</keyword>
<proteinExistence type="predicted"/>
<organism evidence="2 3">
    <name type="scientific">Rubripirellula reticaptiva</name>
    <dbReference type="NCBI Taxonomy" id="2528013"/>
    <lineage>
        <taxon>Bacteria</taxon>
        <taxon>Pseudomonadati</taxon>
        <taxon>Planctomycetota</taxon>
        <taxon>Planctomycetia</taxon>
        <taxon>Pirellulales</taxon>
        <taxon>Pirellulaceae</taxon>
        <taxon>Rubripirellula</taxon>
    </lineage>
</organism>
<name>A0A5C6EGF8_9BACT</name>
<comment type="caution">
    <text evidence="2">The sequence shown here is derived from an EMBL/GenBank/DDBJ whole genome shotgun (WGS) entry which is preliminary data.</text>
</comment>
<keyword evidence="3" id="KW-1185">Reference proteome</keyword>
<dbReference type="Gene3D" id="3.40.50.2000">
    <property type="entry name" value="Glycogen Phosphorylase B"/>
    <property type="match status" value="2"/>
</dbReference>
<sequence>MSRRRVLLIGRHFWPHGSIDSAAFLFQLACGLHRRDISVEVCTPRYATSWPEKYWLREIPVHRPAPPPRSDWSIGRYTRHLTQWIRSQGDAYDLVLVDAIREEAIAAIEASRLTGTATMLRYSGWGKQSDSEYWKTTRGARRCGTIGKMADTVIAKSAACNRALLTDRYSAERIVRIQPGFSAGPITSESNRESARRSLATANSDLRTNPDTIVALCNAPMTRDGGIQDLVHATYRMIDRHPNLAVWFIGDGPRRDWIYEHLKADGVRASIAMPGSFVDTDEIYAAADIYFQTDESGLDHFLPTAVSAELPIIAVESESVRSILVGSVVDTSEQDGPSNWVQWIKDPSPTNYVESVSQVLNHLPDYRNRSAKMRRHWLRSRPISATIDAYIDTIERTISRKKGSNRGATDEAAS</sequence>
<dbReference type="Proteomes" id="UP000317977">
    <property type="component" value="Unassembled WGS sequence"/>
</dbReference>
<dbReference type="EMBL" id="SJPX01000006">
    <property type="protein sequence ID" value="TWU47117.1"/>
    <property type="molecule type" value="Genomic_DNA"/>
</dbReference>